<comment type="similarity">
    <text evidence="2">Belongs to the GMC oxidoreductase family.</text>
</comment>
<dbReference type="PANTHER" id="PTHR11552">
    <property type="entry name" value="GLUCOSE-METHANOL-CHOLINE GMC OXIDOREDUCTASE"/>
    <property type="match status" value="1"/>
</dbReference>
<protein>
    <submittedName>
        <fullName evidence="9">GMC oxidoreductase</fullName>
    </submittedName>
</protein>
<evidence type="ECO:0000256" key="4">
    <source>
        <dbReference type="ARBA" id="ARBA00022827"/>
    </source>
</evidence>
<evidence type="ECO:0000256" key="7">
    <source>
        <dbReference type="SAM" id="SignalP"/>
    </source>
</evidence>
<dbReference type="Proteomes" id="UP000054279">
    <property type="component" value="Unassembled WGS sequence"/>
</dbReference>
<dbReference type="GO" id="GO:0016614">
    <property type="term" value="F:oxidoreductase activity, acting on CH-OH group of donors"/>
    <property type="evidence" value="ECO:0007669"/>
    <property type="project" value="InterPro"/>
</dbReference>
<dbReference type="HOGENOM" id="CLU_002865_7_2_1"/>
<dbReference type="EMBL" id="KN837286">
    <property type="protein sequence ID" value="KIJ29291.1"/>
    <property type="molecule type" value="Genomic_DNA"/>
</dbReference>
<feature type="active site" description="Proton acceptor" evidence="5">
    <location>
        <position position="604"/>
    </location>
</feature>
<dbReference type="Gene3D" id="3.30.560.10">
    <property type="entry name" value="Glucose Oxidase, domain 3"/>
    <property type="match status" value="1"/>
</dbReference>
<name>A0A0C9UVE7_SPHS4</name>
<evidence type="ECO:0000256" key="2">
    <source>
        <dbReference type="ARBA" id="ARBA00010790"/>
    </source>
</evidence>
<feature type="active site" description="Proton donor" evidence="5">
    <location>
        <position position="561"/>
    </location>
</feature>
<feature type="chain" id="PRO_5002221283" evidence="7">
    <location>
        <begin position="20"/>
        <end position="626"/>
    </location>
</feature>
<evidence type="ECO:0000256" key="3">
    <source>
        <dbReference type="ARBA" id="ARBA00022630"/>
    </source>
</evidence>
<evidence type="ECO:0000313" key="9">
    <source>
        <dbReference type="EMBL" id="KIJ29291.1"/>
    </source>
</evidence>
<dbReference type="InterPro" id="IPR007867">
    <property type="entry name" value="GMC_OxRtase_C"/>
</dbReference>
<keyword evidence="4 6" id="KW-0274">FAD</keyword>
<evidence type="ECO:0000256" key="6">
    <source>
        <dbReference type="PIRSR" id="PIRSR000137-2"/>
    </source>
</evidence>
<evidence type="ECO:0000313" key="10">
    <source>
        <dbReference type="Proteomes" id="UP000054279"/>
    </source>
</evidence>
<dbReference type="InterPro" id="IPR000172">
    <property type="entry name" value="GMC_OxRdtase_N"/>
</dbReference>
<gene>
    <name evidence="9" type="ORF">M422DRAFT_235326</name>
</gene>
<dbReference type="Pfam" id="PF05199">
    <property type="entry name" value="GMC_oxred_C"/>
    <property type="match status" value="1"/>
</dbReference>
<feature type="binding site" evidence="6">
    <location>
        <position position="280"/>
    </location>
    <ligand>
        <name>FAD</name>
        <dbReference type="ChEBI" id="CHEBI:57692"/>
    </ligand>
</feature>
<evidence type="ECO:0000256" key="5">
    <source>
        <dbReference type="PIRSR" id="PIRSR000137-1"/>
    </source>
</evidence>
<keyword evidence="3" id="KW-0285">Flavoprotein</keyword>
<dbReference type="InterPro" id="IPR036188">
    <property type="entry name" value="FAD/NAD-bd_sf"/>
</dbReference>
<evidence type="ECO:0000256" key="1">
    <source>
        <dbReference type="ARBA" id="ARBA00001974"/>
    </source>
</evidence>
<dbReference type="SUPFAM" id="SSF51905">
    <property type="entry name" value="FAD/NAD(P)-binding domain"/>
    <property type="match status" value="1"/>
</dbReference>
<proteinExistence type="inferred from homology"/>
<keyword evidence="7" id="KW-0732">Signal</keyword>
<dbReference type="PROSITE" id="PS00624">
    <property type="entry name" value="GMC_OXRED_2"/>
    <property type="match status" value="1"/>
</dbReference>
<dbReference type="Gene3D" id="3.50.50.60">
    <property type="entry name" value="FAD/NAD(P)-binding domain"/>
    <property type="match status" value="1"/>
</dbReference>
<feature type="signal peptide" evidence="7">
    <location>
        <begin position="1"/>
        <end position="19"/>
    </location>
</feature>
<dbReference type="PIRSF" id="PIRSF000137">
    <property type="entry name" value="Alcohol_oxidase"/>
    <property type="match status" value="1"/>
</dbReference>
<feature type="binding site" evidence="6">
    <location>
        <position position="132"/>
    </location>
    <ligand>
        <name>FAD</name>
        <dbReference type="ChEBI" id="CHEBI:57692"/>
    </ligand>
</feature>
<dbReference type="Pfam" id="PF00732">
    <property type="entry name" value="GMC_oxred_N"/>
    <property type="match status" value="1"/>
</dbReference>
<sequence>MISTTTLLAASAAAAGLYALTNRKSTSLIYDPTKVARSTEGNVDDKEENPEYDVVIVGGGTAGCVLASRLSEDPRARVLLIEAGDSARKILECVIPVAYGEVLRKGENAWLFWTEPQVNAGNVKKYWPRGRVLGGCSATNAMMFHTSAASDYDQWAETGLEGSEQWSHKNFLPYFRKFERFVPSKQFPHVNPADRGSSGPIETGYFGNFAAISSKWVDACKNIGIPYNPDINSPTGGTMGVTKVLTYINSKGHRVTTETGYFTPDVLKRPNLKILVHSHVTKVLFGEKDGKTQAVGVEFASALSNGTYRVKAKQEVILAAGALQSPQLLMLSGVGPKDHLAEHNIPLERDLPGVGQHLLDHAQVTLRFRVKDSLRFITAPLPTIAGKLKVLKALMQWKLFGTGPLTTNLGEAAAFTRSDDTSITGKDGYEIKDVTSGPKAPDLETIFMPLAFEFGGWIPPTSGDFVSILSVLLRPESKGTVRLRSNNPKDLPIVDPNYLSSKNDLAIFVRGLKLTLRLVHTEPFKSAMVHDDDPLLDHNLHNASDEELEDIVRQRPETIFHPTCTCRMARLEDGGVVDAYLRVHGISNLRVVDASIFPYIPAGHTAASVIAVAEKASDLIKDALSF</sequence>
<dbReference type="PANTHER" id="PTHR11552:SF147">
    <property type="entry name" value="CHOLINE DEHYDROGENASE, MITOCHONDRIAL"/>
    <property type="match status" value="1"/>
</dbReference>
<accession>A0A0C9UVE7</accession>
<organism evidence="9 10">
    <name type="scientific">Sphaerobolus stellatus (strain SS14)</name>
    <dbReference type="NCBI Taxonomy" id="990650"/>
    <lineage>
        <taxon>Eukaryota</taxon>
        <taxon>Fungi</taxon>
        <taxon>Dikarya</taxon>
        <taxon>Basidiomycota</taxon>
        <taxon>Agaricomycotina</taxon>
        <taxon>Agaricomycetes</taxon>
        <taxon>Phallomycetidae</taxon>
        <taxon>Geastrales</taxon>
        <taxon>Sphaerobolaceae</taxon>
        <taxon>Sphaerobolus</taxon>
    </lineage>
</organism>
<dbReference type="InterPro" id="IPR012132">
    <property type="entry name" value="GMC_OxRdtase"/>
</dbReference>
<dbReference type="AlphaFoldDB" id="A0A0C9UVE7"/>
<keyword evidence="10" id="KW-1185">Reference proteome</keyword>
<evidence type="ECO:0000259" key="8">
    <source>
        <dbReference type="PROSITE" id="PS00624"/>
    </source>
</evidence>
<comment type="cofactor">
    <cofactor evidence="1 6">
        <name>FAD</name>
        <dbReference type="ChEBI" id="CHEBI:57692"/>
    </cofactor>
</comment>
<reference evidence="9 10" key="1">
    <citation type="submission" date="2014-06" db="EMBL/GenBank/DDBJ databases">
        <title>Evolutionary Origins and Diversification of the Mycorrhizal Mutualists.</title>
        <authorList>
            <consortium name="DOE Joint Genome Institute"/>
            <consortium name="Mycorrhizal Genomics Consortium"/>
            <person name="Kohler A."/>
            <person name="Kuo A."/>
            <person name="Nagy L.G."/>
            <person name="Floudas D."/>
            <person name="Copeland A."/>
            <person name="Barry K.W."/>
            <person name="Cichocki N."/>
            <person name="Veneault-Fourrey C."/>
            <person name="LaButti K."/>
            <person name="Lindquist E.A."/>
            <person name="Lipzen A."/>
            <person name="Lundell T."/>
            <person name="Morin E."/>
            <person name="Murat C."/>
            <person name="Riley R."/>
            <person name="Ohm R."/>
            <person name="Sun H."/>
            <person name="Tunlid A."/>
            <person name="Henrissat B."/>
            <person name="Grigoriev I.V."/>
            <person name="Hibbett D.S."/>
            <person name="Martin F."/>
        </authorList>
    </citation>
    <scope>NUCLEOTIDE SEQUENCE [LARGE SCALE GENOMIC DNA]</scope>
    <source>
        <strain evidence="9 10">SS14</strain>
    </source>
</reference>
<feature type="domain" description="Glucose-methanol-choline oxidoreductase N-terminal" evidence="8">
    <location>
        <begin position="321"/>
        <end position="335"/>
    </location>
</feature>
<dbReference type="GO" id="GO:0050660">
    <property type="term" value="F:flavin adenine dinucleotide binding"/>
    <property type="evidence" value="ECO:0007669"/>
    <property type="project" value="InterPro"/>
</dbReference>
<dbReference type="OrthoDB" id="269227at2759"/>
<dbReference type="SUPFAM" id="SSF54373">
    <property type="entry name" value="FAD-linked reductases, C-terminal domain"/>
    <property type="match status" value="1"/>
</dbReference>